<evidence type="ECO:0000313" key="4">
    <source>
        <dbReference type="Proteomes" id="UP000275078"/>
    </source>
</evidence>
<dbReference type="InterPro" id="IPR002110">
    <property type="entry name" value="Ankyrin_rpt"/>
</dbReference>
<protein>
    <submittedName>
        <fullName evidence="3">Uncharacterized protein</fullName>
    </submittedName>
</protein>
<sequence length="862" mass="97002">MWTWDMADLIIQELLLNAPPISPSLEQNETMCKEMLQPYVELALSKRNNKTNALSEGRNAMGLAVANAFGIFFNQHNIHQTLFWLQRAAELDYAPAMMYGRRVFEAHKLPVPDCFPKEEIAASSEYSKMVRKAWRSHYEENCLRQTITRLGLDSNVESCYKLPGSLVEQVQDLADAGTDGWLIDGKFHLMHFYCMFGMLGELEELLERHPEHVNTPLQPSRETPLVLACKSGNAKIALLLLRTGKADPCIPDAHGQNPFHFLFTLPAEERSKVSRSLGLAASDSIKRLLLQSTESTSKVTNLEQLYLGLHGSIVELAASLLLQSTNKVTYIEPLFLGLHGSPVEWAALSGNLELVQFYEKTLDLSLFMRQRIVIAAVRLALPDLLEYGLKLALEAENPEALQRSKESPDGRLFSLHEMNLYGCIGVGAVVTTSAHDRKFKTGTANLCTSWIAHGSETGTRYSDCIDILLKYQIRTVGISEVQWLSAVQRALLSGNTLLLDILLSRGFPLSRKGEPSLATATKTFSNTTLADSVDMFFGILKRHEPEDILPIFEIFDKYKVLTPQQPDEYDLLKTVVSAERETRDNRSLLFLVHYLLEHGYREIHEKKQWGIMASASSSPEILKVLLDNGGKNYVNVRWRRRYSALSCQSDLVGNYRCDSCEHPHSCGTLLFKFDFVTYDFFEEFCKVVLEAEGETYIRGFHSRTIFHAIIDRRLSRDRGRDRSGGSTTRLDSLFRMPQFKAVVNQPDYLDATPLQYATVYGDEHMVKSLLDSEVGGNPSLSTSVPEPCVLVSHSLRFPPWFVIQGDTPPSQDPEPESCCKYPTMNIVAYREALMRIRGQLLEKNSVIGPERQAQLLLGSAAG</sequence>
<gene>
    <name evidence="3" type="ORF">BJ508DRAFT_315302</name>
</gene>
<keyword evidence="4" id="KW-1185">Reference proteome</keyword>
<keyword evidence="1" id="KW-0677">Repeat</keyword>
<dbReference type="PANTHER" id="PTHR24198">
    <property type="entry name" value="ANKYRIN REPEAT AND PROTEIN KINASE DOMAIN-CONTAINING PROTEIN"/>
    <property type="match status" value="1"/>
</dbReference>
<evidence type="ECO:0000256" key="2">
    <source>
        <dbReference type="ARBA" id="ARBA00023043"/>
    </source>
</evidence>
<dbReference type="SMART" id="SM00248">
    <property type="entry name" value="ANK"/>
    <property type="match status" value="4"/>
</dbReference>
<dbReference type="EMBL" id="ML119900">
    <property type="protein sequence ID" value="RPA71778.1"/>
    <property type="molecule type" value="Genomic_DNA"/>
</dbReference>
<accession>A0A3N4HFZ4</accession>
<dbReference type="Proteomes" id="UP000275078">
    <property type="component" value="Unassembled WGS sequence"/>
</dbReference>
<dbReference type="OrthoDB" id="4062651at2759"/>
<organism evidence="3 4">
    <name type="scientific">Ascobolus immersus RN42</name>
    <dbReference type="NCBI Taxonomy" id="1160509"/>
    <lineage>
        <taxon>Eukaryota</taxon>
        <taxon>Fungi</taxon>
        <taxon>Dikarya</taxon>
        <taxon>Ascomycota</taxon>
        <taxon>Pezizomycotina</taxon>
        <taxon>Pezizomycetes</taxon>
        <taxon>Pezizales</taxon>
        <taxon>Ascobolaceae</taxon>
        <taxon>Ascobolus</taxon>
    </lineage>
</organism>
<dbReference type="SUPFAM" id="SSF48403">
    <property type="entry name" value="Ankyrin repeat"/>
    <property type="match status" value="1"/>
</dbReference>
<dbReference type="Gene3D" id="1.25.40.20">
    <property type="entry name" value="Ankyrin repeat-containing domain"/>
    <property type="match status" value="2"/>
</dbReference>
<dbReference type="InterPro" id="IPR036770">
    <property type="entry name" value="Ankyrin_rpt-contain_sf"/>
</dbReference>
<reference evidence="3 4" key="1">
    <citation type="journal article" date="2018" name="Nat. Ecol. Evol.">
        <title>Pezizomycetes genomes reveal the molecular basis of ectomycorrhizal truffle lifestyle.</title>
        <authorList>
            <person name="Murat C."/>
            <person name="Payen T."/>
            <person name="Noel B."/>
            <person name="Kuo A."/>
            <person name="Morin E."/>
            <person name="Chen J."/>
            <person name="Kohler A."/>
            <person name="Krizsan K."/>
            <person name="Balestrini R."/>
            <person name="Da Silva C."/>
            <person name="Montanini B."/>
            <person name="Hainaut M."/>
            <person name="Levati E."/>
            <person name="Barry K.W."/>
            <person name="Belfiori B."/>
            <person name="Cichocki N."/>
            <person name="Clum A."/>
            <person name="Dockter R.B."/>
            <person name="Fauchery L."/>
            <person name="Guy J."/>
            <person name="Iotti M."/>
            <person name="Le Tacon F."/>
            <person name="Lindquist E.A."/>
            <person name="Lipzen A."/>
            <person name="Malagnac F."/>
            <person name="Mello A."/>
            <person name="Molinier V."/>
            <person name="Miyauchi S."/>
            <person name="Poulain J."/>
            <person name="Riccioni C."/>
            <person name="Rubini A."/>
            <person name="Sitrit Y."/>
            <person name="Splivallo R."/>
            <person name="Traeger S."/>
            <person name="Wang M."/>
            <person name="Zifcakova L."/>
            <person name="Wipf D."/>
            <person name="Zambonelli A."/>
            <person name="Paolocci F."/>
            <person name="Nowrousian M."/>
            <person name="Ottonello S."/>
            <person name="Baldrian P."/>
            <person name="Spatafora J.W."/>
            <person name="Henrissat B."/>
            <person name="Nagy L.G."/>
            <person name="Aury J.M."/>
            <person name="Wincker P."/>
            <person name="Grigoriev I.V."/>
            <person name="Bonfante P."/>
            <person name="Martin F.M."/>
        </authorList>
    </citation>
    <scope>NUCLEOTIDE SEQUENCE [LARGE SCALE GENOMIC DNA]</scope>
    <source>
        <strain evidence="3 4">RN42</strain>
    </source>
</reference>
<keyword evidence="2" id="KW-0040">ANK repeat</keyword>
<dbReference type="Pfam" id="PF00023">
    <property type="entry name" value="Ank"/>
    <property type="match status" value="1"/>
</dbReference>
<dbReference type="PANTHER" id="PTHR24198:SF165">
    <property type="entry name" value="ANKYRIN REPEAT-CONTAINING PROTEIN-RELATED"/>
    <property type="match status" value="1"/>
</dbReference>
<proteinExistence type="predicted"/>
<evidence type="ECO:0000256" key="1">
    <source>
        <dbReference type="ARBA" id="ARBA00022737"/>
    </source>
</evidence>
<name>A0A3N4HFZ4_ASCIM</name>
<evidence type="ECO:0000313" key="3">
    <source>
        <dbReference type="EMBL" id="RPA71778.1"/>
    </source>
</evidence>
<dbReference type="AlphaFoldDB" id="A0A3N4HFZ4"/>